<dbReference type="PROSITE" id="PS51462">
    <property type="entry name" value="NUDIX"/>
    <property type="match status" value="1"/>
</dbReference>
<sequence length="160" mass="17808">MKRGKVWLGAAGVIENSKGEWLVVKKKYGGLKGMWSIPAGFVEEGETADQAAVREVKEETGITAEVIKVAGFRSGVLKDTISDNMIIFVMKAVNEEEILQVPEEEIAEAAWIDKGELRDHPDVSSMIPVMIDHEEASTLEINRHSNPGDQFGYTKYHLFF</sequence>
<dbReference type="InterPro" id="IPR015797">
    <property type="entry name" value="NUDIX_hydrolase-like_dom_sf"/>
</dbReference>
<evidence type="ECO:0000313" key="6">
    <source>
        <dbReference type="Proteomes" id="UP000031950"/>
    </source>
</evidence>
<dbReference type="InterPro" id="IPR020084">
    <property type="entry name" value="NUDIX_hydrolase_CS"/>
</dbReference>
<comment type="caution">
    <text evidence="5">The sequence shown here is derived from an EMBL/GenBank/DDBJ whole genome shotgun (WGS) entry which is preliminary data.</text>
</comment>
<dbReference type="InterPro" id="IPR000086">
    <property type="entry name" value="NUDIX_hydrolase_dom"/>
</dbReference>
<dbReference type="Gene3D" id="3.90.79.10">
    <property type="entry name" value="Nucleoside Triphosphate Pyrophosphohydrolase"/>
    <property type="match status" value="1"/>
</dbReference>
<organism evidence="5 6">
    <name type="scientific">Jeotgalibacillus alimentarius</name>
    <dbReference type="NCBI Taxonomy" id="135826"/>
    <lineage>
        <taxon>Bacteria</taxon>
        <taxon>Bacillati</taxon>
        <taxon>Bacillota</taxon>
        <taxon>Bacilli</taxon>
        <taxon>Bacillales</taxon>
        <taxon>Caryophanaceae</taxon>
        <taxon>Jeotgalibacillus</taxon>
    </lineage>
</organism>
<feature type="domain" description="Nudix hydrolase" evidence="4">
    <location>
        <begin position="5"/>
        <end position="134"/>
    </location>
</feature>
<dbReference type="PANTHER" id="PTHR43046:SF2">
    <property type="entry name" value="8-OXO-DGTP DIPHOSPHATASE-RELATED"/>
    <property type="match status" value="1"/>
</dbReference>
<keyword evidence="2 3" id="KW-0378">Hydrolase</keyword>
<reference evidence="5 6" key="1">
    <citation type="submission" date="2015-01" db="EMBL/GenBank/DDBJ databases">
        <title>Genome sequence of Jeotgalibacillus alimentarius.</title>
        <authorList>
            <person name="Goh K.M."/>
            <person name="Chan K.-G."/>
            <person name="Yaakop A.S."/>
            <person name="Ee R."/>
            <person name="Gan H.M."/>
            <person name="Chan C.S."/>
        </authorList>
    </citation>
    <scope>NUCLEOTIDE SEQUENCE [LARGE SCALE GENOMIC DNA]</scope>
    <source>
        <strain evidence="5 6">YKJ-13</strain>
    </source>
</reference>
<dbReference type="PRINTS" id="PR00502">
    <property type="entry name" value="NUDIXFAMILY"/>
</dbReference>
<dbReference type="Proteomes" id="UP000031950">
    <property type="component" value="Unassembled WGS sequence"/>
</dbReference>
<dbReference type="GO" id="GO:0016787">
    <property type="term" value="F:hydrolase activity"/>
    <property type="evidence" value="ECO:0007669"/>
    <property type="project" value="UniProtKB-KW"/>
</dbReference>
<dbReference type="RefSeq" id="WP_041123028.1">
    <property type="nucleotide sequence ID" value="NZ_JXRQ01000024.1"/>
</dbReference>
<comment type="cofactor">
    <cofactor evidence="1">
        <name>Mg(2+)</name>
        <dbReference type="ChEBI" id="CHEBI:18420"/>
    </cofactor>
</comment>
<dbReference type="AlphaFoldDB" id="A0A0C2VD81"/>
<dbReference type="PROSITE" id="PS00893">
    <property type="entry name" value="NUDIX_BOX"/>
    <property type="match status" value="1"/>
</dbReference>
<evidence type="ECO:0000259" key="4">
    <source>
        <dbReference type="PROSITE" id="PS51462"/>
    </source>
</evidence>
<dbReference type="Pfam" id="PF00293">
    <property type="entry name" value="NUDIX"/>
    <property type="match status" value="1"/>
</dbReference>
<dbReference type="PATRIC" id="fig|135826.4.peg.2466"/>
<dbReference type="STRING" id="135826.KP77_24750"/>
<dbReference type="OrthoDB" id="9786141at2"/>
<name>A0A0C2VD81_9BACL</name>
<gene>
    <name evidence="5" type="ORF">KP77_24750</name>
</gene>
<dbReference type="EMBL" id="JXRQ01000024">
    <property type="protein sequence ID" value="KIL46907.1"/>
    <property type="molecule type" value="Genomic_DNA"/>
</dbReference>
<accession>A0A0C2VD81</accession>
<protein>
    <recommendedName>
        <fullName evidence="4">Nudix hydrolase domain-containing protein</fullName>
    </recommendedName>
</protein>
<proteinExistence type="inferred from homology"/>
<dbReference type="PANTHER" id="PTHR43046">
    <property type="entry name" value="GDP-MANNOSE MANNOSYL HYDROLASE"/>
    <property type="match status" value="1"/>
</dbReference>
<evidence type="ECO:0000313" key="5">
    <source>
        <dbReference type="EMBL" id="KIL46907.1"/>
    </source>
</evidence>
<keyword evidence="6" id="KW-1185">Reference proteome</keyword>
<comment type="similarity">
    <text evidence="3">Belongs to the Nudix hydrolase family.</text>
</comment>
<evidence type="ECO:0000256" key="2">
    <source>
        <dbReference type="ARBA" id="ARBA00022801"/>
    </source>
</evidence>
<evidence type="ECO:0000256" key="3">
    <source>
        <dbReference type="RuleBase" id="RU003476"/>
    </source>
</evidence>
<dbReference type="SUPFAM" id="SSF55811">
    <property type="entry name" value="Nudix"/>
    <property type="match status" value="1"/>
</dbReference>
<evidence type="ECO:0000256" key="1">
    <source>
        <dbReference type="ARBA" id="ARBA00001946"/>
    </source>
</evidence>
<dbReference type="InterPro" id="IPR020476">
    <property type="entry name" value="Nudix_hydrolase"/>
</dbReference>